<dbReference type="Pfam" id="PF05033">
    <property type="entry name" value="Pre-SET"/>
    <property type="match status" value="1"/>
</dbReference>
<dbReference type="SUPFAM" id="SSF82199">
    <property type="entry name" value="SET domain"/>
    <property type="match status" value="1"/>
</dbReference>
<evidence type="ECO:0000313" key="10">
    <source>
        <dbReference type="EMBL" id="KAJ4474069.1"/>
    </source>
</evidence>
<evidence type="ECO:0000313" key="11">
    <source>
        <dbReference type="Proteomes" id="UP001150238"/>
    </source>
</evidence>
<dbReference type="Pfam" id="PF00856">
    <property type="entry name" value="SET"/>
    <property type="match status" value="1"/>
</dbReference>
<reference evidence="10" key="2">
    <citation type="journal article" date="2023" name="Proc. Natl. Acad. Sci. U.S.A.">
        <title>A global phylogenomic analysis of the shiitake genus Lentinula.</title>
        <authorList>
            <person name="Sierra-Patev S."/>
            <person name="Min B."/>
            <person name="Naranjo-Ortiz M."/>
            <person name="Looney B."/>
            <person name="Konkel Z."/>
            <person name="Slot J.C."/>
            <person name="Sakamoto Y."/>
            <person name="Steenwyk J.L."/>
            <person name="Rokas A."/>
            <person name="Carro J."/>
            <person name="Camarero S."/>
            <person name="Ferreira P."/>
            <person name="Molpeceres G."/>
            <person name="Ruiz-Duenas F.J."/>
            <person name="Serrano A."/>
            <person name="Henrissat B."/>
            <person name="Drula E."/>
            <person name="Hughes K.W."/>
            <person name="Mata J.L."/>
            <person name="Ishikawa N.K."/>
            <person name="Vargas-Isla R."/>
            <person name="Ushijima S."/>
            <person name="Smith C.A."/>
            <person name="Donoghue J."/>
            <person name="Ahrendt S."/>
            <person name="Andreopoulos W."/>
            <person name="He G."/>
            <person name="LaButti K."/>
            <person name="Lipzen A."/>
            <person name="Ng V."/>
            <person name="Riley R."/>
            <person name="Sandor L."/>
            <person name="Barry K."/>
            <person name="Martinez A.T."/>
            <person name="Xiao Y."/>
            <person name="Gibbons J.G."/>
            <person name="Terashima K."/>
            <person name="Grigoriev I.V."/>
            <person name="Hibbett D."/>
        </authorList>
    </citation>
    <scope>NUCLEOTIDE SEQUENCE</scope>
    <source>
        <strain evidence="10">Sp2 HRB7682 ss15</strain>
    </source>
</reference>
<keyword evidence="2" id="KW-0158">Chromosome</keyword>
<dbReference type="SMART" id="SM00468">
    <property type="entry name" value="PreSET"/>
    <property type="match status" value="1"/>
</dbReference>
<evidence type="ECO:0000259" key="9">
    <source>
        <dbReference type="PROSITE" id="PS50280"/>
    </source>
</evidence>
<feature type="region of interest" description="Disordered" evidence="8">
    <location>
        <begin position="563"/>
        <end position="627"/>
    </location>
</feature>
<dbReference type="GO" id="GO:0032259">
    <property type="term" value="P:methylation"/>
    <property type="evidence" value="ECO:0007669"/>
    <property type="project" value="UniProtKB-KW"/>
</dbReference>
<comment type="subcellular location">
    <subcellularLocation>
        <location evidence="1">Chromosome</location>
    </subcellularLocation>
</comment>
<feature type="compositionally biased region" description="Low complexity" evidence="8">
    <location>
        <begin position="299"/>
        <end position="334"/>
    </location>
</feature>
<gene>
    <name evidence="10" type="ORF">C8J55DRAFT_562708</name>
</gene>
<dbReference type="SMART" id="SM00317">
    <property type="entry name" value="SET"/>
    <property type="match status" value="1"/>
</dbReference>
<organism evidence="10 11">
    <name type="scientific">Lentinula lateritia</name>
    <dbReference type="NCBI Taxonomy" id="40482"/>
    <lineage>
        <taxon>Eukaryota</taxon>
        <taxon>Fungi</taxon>
        <taxon>Dikarya</taxon>
        <taxon>Basidiomycota</taxon>
        <taxon>Agaricomycotina</taxon>
        <taxon>Agaricomycetes</taxon>
        <taxon>Agaricomycetidae</taxon>
        <taxon>Agaricales</taxon>
        <taxon>Marasmiineae</taxon>
        <taxon>Omphalotaceae</taxon>
        <taxon>Lentinula</taxon>
    </lineage>
</organism>
<dbReference type="Gene3D" id="2.170.270.10">
    <property type="entry name" value="SET domain"/>
    <property type="match status" value="1"/>
</dbReference>
<evidence type="ECO:0000256" key="1">
    <source>
        <dbReference type="ARBA" id="ARBA00004286"/>
    </source>
</evidence>
<keyword evidence="6" id="KW-0479">Metal-binding</keyword>
<dbReference type="PANTHER" id="PTHR46223:SF3">
    <property type="entry name" value="HISTONE-LYSINE N-METHYLTRANSFERASE SET-23"/>
    <property type="match status" value="1"/>
</dbReference>
<evidence type="ECO:0000256" key="8">
    <source>
        <dbReference type="SAM" id="MobiDB-lite"/>
    </source>
</evidence>
<dbReference type="EMBL" id="JANVFS010000024">
    <property type="protein sequence ID" value="KAJ4474069.1"/>
    <property type="molecule type" value="Genomic_DNA"/>
</dbReference>
<dbReference type="GO" id="GO:0008270">
    <property type="term" value="F:zinc ion binding"/>
    <property type="evidence" value="ECO:0007669"/>
    <property type="project" value="InterPro"/>
</dbReference>
<keyword evidence="4" id="KW-0808">Transferase</keyword>
<feature type="compositionally biased region" description="Low complexity" evidence="8">
    <location>
        <begin position="439"/>
        <end position="461"/>
    </location>
</feature>
<feature type="compositionally biased region" description="Acidic residues" evidence="8">
    <location>
        <begin position="1036"/>
        <end position="1048"/>
    </location>
</feature>
<feature type="compositionally biased region" description="Basic and acidic residues" evidence="8">
    <location>
        <begin position="378"/>
        <end position="389"/>
    </location>
</feature>
<evidence type="ECO:0000256" key="7">
    <source>
        <dbReference type="ARBA" id="ARBA00022833"/>
    </source>
</evidence>
<proteinExistence type="predicted"/>
<dbReference type="PANTHER" id="PTHR46223">
    <property type="entry name" value="HISTONE-LYSINE N-METHYLTRANSFERASE SUV39H"/>
    <property type="match status" value="1"/>
</dbReference>
<evidence type="ECO:0000256" key="3">
    <source>
        <dbReference type="ARBA" id="ARBA00022603"/>
    </source>
</evidence>
<feature type="region of interest" description="Disordered" evidence="8">
    <location>
        <begin position="641"/>
        <end position="669"/>
    </location>
</feature>
<dbReference type="InterPro" id="IPR046341">
    <property type="entry name" value="SET_dom_sf"/>
</dbReference>
<keyword evidence="5" id="KW-0949">S-adenosyl-L-methionine</keyword>
<evidence type="ECO:0000256" key="5">
    <source>
        <dbReference type="ARBA" id="ARBA00022691"/>
    </source>
</evidence>
<dbReference type="PROSITE" id="PS50280">
    <property type="entry name" value="SET"/>
    <property type="match status" value="1"/>
</dbReference>
<dbReference type="AlphaFoldDB" id="A0A9W9A4H6"/>
<dbReference type="InterPro" id="IPR001214">
    <property type="entry name" value="SET_dom"/>
</dbReference>
<feature type="compositionally biased region" description="Basic residues" evidence="8">
    <location>
        <begin position="583"/>
        <end position="604"/>
    </location>
</feature>
<protein>
    <recommendedName>
        <fullName evidence="9">SET domain-containing protein</fullName>
    </recommendedName>
</protein>
<feature type="region of interest" description="Disordered" evidence="8">
    <location>
        <begin position="1015"/>
        <end position="1057"/>
    </location>
</feature>
<keyword evidence="3" id="KW-0489">Methyltransferase</keyword>
<feature type="region of interest" description="Disordered" evidence="8">
    <location>
        <begin position="204"/>
        <end position="469"/>
    </location>
</feature>
<evidence type="ECO:0000256" key="4">
    <source>
        <dbReference type="ARBA" id="ARBA00022679"/>
    </source>
</evidence>
<accession>A0A9W9A4H6</accession>
<dbReference type="GO" id="GO:0042054">
    <property type="term" value="F:histone methyltransferase activity"/>
    <property type="evidence" value="ECO:0007669"/>
    <property type="project" value="InterPro"/>
</dbReference>
<dbReference type="GO" id="GO:0005694">
    <property type="term" value="C:chromosome"/>
    <property type="evidence" value="ECO:0007669"/>
    <property type="project" value="UniProtKB-SubCell"/>
</dbReference>
<evidence type="ECO:0000256" key="2">
    <source>
        <dbReference type="ARBA" id="ARBA00022454"/>
    </source>
</evidence>
<dbReference type="InterPro" id="IPR007728">
    <property type="entry name" value="Pre-SET_dom"/>
</dbReference>
<feature type="compositionally biased region" description="Low complexity" evidence="8">
    <location>
        <begin position="265"/>
        <end position="289"/>
    </location>
</feature>
<feature type="compositionally biased region" description="Polar residues" evidence="8">
    <location>
        <begin position="341"/>
        <end position="355"/>
    </location>
</feature>
<feature type="compositionally biased region" description="Basic and acidic residues" evidence="8">
    <location>
        <begin position="492"/>
        <end position="509"/>
    </location>
</feature>
<reference evidence="10" key="1">
    <citation type="submission" date="2022-08" db="EMBL/GenBank/DDBJ databases">
        <authorList>
            <consortium name="DOE Joint Genome Institute"/>
            <person name="Min B."/>
            <person name="Riley R."/>
            <person name="Sierra-Patev S."/>
            <person name="Naranjo-Ortiz M."/>
            <person name="Looney B."/>
            <person name="Konkel Z."/>
            <person name="Slot J.C."/>
            <person name="Sakamoto Y."/>
            <person name="Steenwyk J.L."/>
            <person name="Rokas A."/>
            <person name="Carro J."/>
            <person name="Camarero S."/>
            <person name="Ferreira P."/>
            <person name="Molpeceres G."/>
            <person name="Ruiz-Duenas F.J."/>
            <person name="Serrano A."/>
            <person name="Henrissat B."/>
            <person name="Drula E."/>
            <person name="Hughes K.W."/>
            <person name="Mata J.L."/>
            <person name="Ishikawa N.K."/>
            <person name="Vargas-Isla R."/>
            <person name="Ushijima S."/>
            <person name="Smith C.A."/>
            <person name="Ahrendt S."/>
            <person name="Andreopoulos W."/>
            <person name="He G."/>
            <person name="Labutti K."/>
            <person name="Lipzen A."/>
            <person name="Ng V."/>
            <person name="Sandor L."/>
            <person name="Barry K."/>
            <person name="Martinez A.T."/>
            <person name="Xiao Y."/>
            <person name="Gibbons J.G."/>
            <person name="Terashima K."/>
            <person name="Hibbett D.S."/>
            <person name="Grigoriev I.V."/>
        </authorList>
    </citation>
    <scope>NUCLEOTIDE SEQUENCE</scope>
    <source>
        <strain evidence="10">Sp2 HRB7682 ss15</strain>
    </source>
</reference>
<feature type="compositionally biased region" description="Low complexity" evidence="8">
    <location>
        <begin position="85"/>
        <end position="116"/>
    </location>
</feature>
<dbReference type="Proteomes" id="UP001150238">
    <property type="component" value="Unassembled WGS sequence"/>
</dbReference>
<feature type="compositionally biased region" description="Polar residues" evidence="8">
    <location>
        <begin position="14"/>
        <end position="31"/>
    </location>
</feature>
<feature type="domain" description="SET" evidence="9">
    <location>
        <begin position="908"/>
        <end position="1116"/>
    </location>
</feature>
<evidence type="ECO:0000256" key="6">
    <source>
        <dbReference type="ARBA" id="ARBA00022723"/>
    </source>
</evidence>
<feature type="region of interest" description="Disordered" evidence="8">
    <location>
        <begin position="1"/>
        <end position="180"/>
    </location>
</feature>
<feature type="region of interest" description="Disordered" evidence="8">
    <location>
        <begin position="486"/>
        <end position="551"/>
    </location>
</feature>
<sequence>MASPGPTWEHISEHGSTTNASSDVDIESTSKLKPKRRRGEADSTSGGGGRPLMKRTRVEERGTKHVARKMAAPARMRMRTKTKTKATTATTTTTTTTTATTATTAATAQTTNNSTTRRVKRSREERQRGQSPTPIAGKLNGPGPAPVNRRIEIIEITDSEDDHPATVNTKNDTGDYEQPIVLPTIISSDSEPEDEDDRQWLQSFADAFNASGEANFAAPPPPPPSSFTPLPGSKAYSYTQRRAPIPIPTLPRIKSLGSFNPLVQSSSNPRPRASLPSLSKSRLPSSNPLIFKPKPPSPSHSDSSSSSNSNSSFSAPSTQSPTKKQKALALLALLGGPSPDTDPSASRNQHQTRPNKTIKPTHGPRRDGNAHDGVQLDPNRDESANEERVLGGTLDGDEDDPTSFPPLDYVDCDGLEEGVTHEQQLPIQPLEPLSGSGFSTSDIQSTQPTTSSSTLSAFTSSLEPAQSTSQFQDAAIAVVPGFAALHQQNQNRGEDVESGSRDSGDESEIHVQNMVDARNDPHSSISPVEIHPPNHPSRHQSRNDRNHMVALSEPMAEVPITETELAGRSIASRSPSSADDLHRRRSSRPRRPTQQHHHQHRRHTYLSSSRSDLEFGAGAGAGSESESESYYETVLFGIGPSSSSSVSSNAGDGDTPPRSTTPEDQVDPLNLTDHIRTTATTATSTSGSLSLGGFPIITWAQTCDQLRLQPPPHRYSKDLSHIMHDYINSYNPEMQNYPQMRHVYESMMRENTSLDEPDAPEIKIYNEMYEDMSLSMNPSSNDGGGGGIEPTPPWEFFYTNDMLLGRDVAPPSRANLSGCDCEGGKCHLNKTTCGCWKKQEAQTAWYGISGFMYDQEGSLKKNGLPVFECNSLCGCGEQCRNRFARIVAYMYYPFAPNSQQVVSQGRKCKVMLKKTEKKGWGVFACERIPKGTFIGIYSGELLGHEESEERAIKYDQFGRTYLFDIDWWYIDAELDAKEAKEKESKDKDKETLKTTYQTALLQSFVDADVDNASAVDKGNAKEGKGKHKNKTQNGDGDLDSGTESESESDGERRRPSKYTIDAYHAGNFTRFLNHSCDPNAALTPVYIDVDEIERPLLTIFSKREIKNQEEITFSYSGDPDVDDDVVSFLL</sequence>
<comment type="caution">
    <text evidence="10">The sequence shown here is derived from an EMBL/GenBank/DDBJ whole genome shotgun (WGS) entry which is preliminary data.</text>
</comment>
<name>A0A9W9A4H6_9AGAR</name>
<dbReference type="InterPro" id="IPR050973">
    <property type="entry name" value="H3K9_Histone-Lys_N-MTase"/>
</dbReference>
<keyword evidence="7" id="KW-0862">Zinc</keyword>
<dbReference type="GO" id="GO:0005634">
    <property type="term" value="C:nucleus"/>
    <property type="evidence" value="ECO:0007669"/>
    <property type="project" value="InterPro"/>
</dbReference>